<dbReference type="GO" id="GO:0005737">
    <property type="term" value="C:cytoplasm"/>
    <property type="evidence" value="ECO:0007669"/>
    <property type="project" value="TreeGrafter"/>
</dbReference>
<feature type="compositionally biased region" description="Polar residues" evidence="8">
    <location>
        <begin position="684"/>
        <end position="693"/>
    </location>
</feature>
<keyword evidence="11" id="KW-1185">Reference proteome</keyword>
<evidence type="ECO:0000259" key="9">
    <source>
        <dbReference type="PROSITE" id="PS50021"/>
    </source>
</evidence>
<feature type="region of interest" description="Disordered" evidence="8">
    <location>
        <begin position="181"/>
        <end position="208"/>
    </location>
</feature>
<protein>
    <recommendedName>
        <fullName evidence="9">Calponin-homology (CH) domain-containing protein</fullName>
    </recommendedName>
</protein>
<evidence type="ECO:0000256" key="8">
    <source>
        <dbReference type="SAM" id="MobiDB-lite"/>
    </source>
</evidence>
<accession>A0A139B0C7</accession>
<dbReference type="EMBL" id="KQ965731">
    <property type="protein sequence ID" value="KXS22155.1"/>
    <property type="molecule type" value="Genomic_DNA"/>
</dbReference>
<keyword evidence="5 7" id="KW-0175">Coiled coil</keyword>
<reference evidence="10 11" key="1">
    <citation type="journal article" date="2015" name="Genome Biol. Evol.">
        <title>Phylogenomic analyses indicate that early fungi evolved digesting cell walls of algal ancestors of land plants.</title>
        <authorList>
            <person name="Chang Y."/>
            <person name="Wang S."/>
            <person name="Sekimoto S."/>
            <person name="Aerts A.L."/>
            <person name="Choi C."/>
            <person name="Clum A."/>
            <person name="LaButti K.M."/>
            <person name="Lindquist E.A."/>
            <person name="Yee Ngan C."/>
            <person name="Ohm R.A."/>
            <person name="Salamov A.A."/>
            <person name="Grigoriev I.V."/>
            <person name="Spatafora J.W."/>
            <person name="Berbee M.L."/>
        </authorList>
    </citation>
    <scope>NUCLEOTIDE SEQUENCE [LARGE SCALE GENOMIC DNA]</scope>
    <source>
        <strain evidence="10 11">JEL478</strain>
    </source>
</reference>
<dbReference type="PANTHER" id="PTHR18947">
    <property type="entry name" value="HOOK PROTEINS"/>
    <property type="match status" value="1"/>
</dbReference>
<dbReference type="InterPro" id="IPR001715">
    <property type="entry name" value="CH_dom"/>
</dbReference>
<evidence type="ECO:0000256" key="6">
    <source>
        <dbReference type="ARBA" id="ARBA00023212"/>
    </source>
</evidence>
<evidence type="ECO:0000313" key="11">
    <source>
        <dbReference type="Proteomes" id="UP000070544"/>
    </source>
</evidence>
<dbReference type="SUPFAM" id="SSF116907">
    <property type="entry name" value="Hook domain"/>
    <property type="match status" value="1"/>
</dbReference>
<feature type="coiled-coil region" evidence="7">
    <location>
        <begin position="606"/>
        <end position="647"/>
    </location>
</feature>
<dbReference type="OMA" id="TERCHEL"/>
<evidence type="ECO:0000256" key="2">
    <source>
        <dbReference type="ARBA" id="ARBA00006946"/>
    </source>
</evidence>
<keyword evidence="3" id="KW-0963">Cytoplasm</keyword>
<dbReference type="STRING" id="1344416.A0A139B0C7"/>
<dbReference type="CDD" id="cd22211">
    <property type="entry name" value="HkD_SF"/>
    <property type="match status" value="1"/>
</dbReference>
<dbReference type="OrthoDB" id="49395at2759"/>
<gene>
    <name evidence="10" type="ORF">M427DRAFT_50514</name>
</gene>
<dbReference type="GO" id="GO:0005815">
    <property type="term" value="C:microtubule organizing center"/>
    <property type="evidence" value="ECO:0007669"/>
    <property type="project" value="TreeGrafter"/>
</dbReference>
<feature type="domain" description="Calponin-homology (CH)" evidence="9">
    <location>
        <begin position="27"/>
        <end position="143"/>
    </location>
</feature>
<dbReference type="GO" id="GO:0008017">
    <property type="term" value="F:microtubule binding"/>
    <property type="evidence" value="ECO:0007669"/>
    <property type="project" value="InterPro"/>
</dbReference>
<evidence type="ECO:0000256" key="1">
    <source>
        <dbReference type="ARBA" id="ARBA00004245"/>
    </source>
</evidence>
<dbReference type="PANTHER" id="PTHR18947:SF28">
    <property type="entry name" value="GIRDIN, ISOFORM A"/>
    <property type="match status" value="1"/>
</dbReference>
<dbReference type="Proteomes" id="UP000070544">
    <property type="component" value="Unassembled WGS sequence"/>
</dbReference>
<dbReference type="Gene3D" id="1.10.418.10">
    <property type="entry name" value="Calponin-like domain"/>
    <property type="match status" value="1"/>
</dbReference>
<dbReference type="GO" id="GO:0005874">
    <property type="term" value="C:microtubule"/>
    <property type="evidence" value="ECO:0007669"/>
    <property type="project" value="UniProtKB-KW"/>
</dbReference>
<dbReference type="GO" id="GO:0031122">
    <property type="term" value="P:cytoplasmic microtubule organization"/>
    <property type="evidence" value="ECO:0007669"/>
    <property type="project" value="InterPro"/>
</dbReference>
<dbReference type="AlphaFoldDB" id="A0A139B0C7"/>
<proteinExistence type="inferred from homology"/>
<evidence type="ECO:0000256" key="7">
    <source>
        <dbReference type="SAM" id="Coils"/>
    </source>
</evidence>
<keyword evidence="4" id="KW-0493">Microtubule</keyword>
<name>A0A139B0C7_GONPJ</name>
<dbReference type="InterPro" id="IPR036872">
    <property type="entry name" value="CH_dom_sf"/>
</dbReference>
<evidence type="ECO:0000256" key="4">
    <source>
        <dbReference type="ARBA" id="ARBA00022701"/>
    </source>
</evidence>
<dbReference type="Pfam" id="PF19047">
    <property type="entry name" value="HOOK_N"/>
    <property type="match status" value="1"/>
</dbReference>
<sequence length="700" mass="78506">MRIGRFGKTFDTLIGTYKSSTMVTNSPNLTKGVVSWVNAVLAPSPAGLTSSGVADLGDGRAFAAILTDIDSTWFASLKTLESDPNWVVKYNNLKRLSQLINGYFEEVLGLSVQLLEQPNLNAVARDGDTQEILKLAALVVAAAVQCEDNQRYIQLIQSLDQTSQHALMVVIENVIQRLQGDVPDEDEEVDAPGEAEPESELDISAHSKIDGLPDVTASERERRLAEENAVLFDQVADYREQLDQAIVDAEQLNARVMDLEHQLSQLKQAQRDGKTDFLLKSEIDGLKKEIEVSEARRHETEIRYEKERELLLELQRKVDSLARDAAEVPQLRDELSSLRLISEKCAKAEAALERYRKRAEEAGELRRLLTTARDESDAFRTELEHVRREYTQLIEARANGAGDRYQLEQLESQLRMLTREKELADADAKRWRDNAEKEEGSRREAEVRMQELEERLAEADVSGIAARAATRDAREDEDDRAHLVDRVSHLERELADTRSRALREETRQIHTAKELELAKAALESTRAELADVKTNSIRSSDLAESLTKLAAEVEKSKQLEFRNSTLEKALKKAKDYIVTQDASIKELRAGVVNGSGTDESTFSEAVSSLRSQLESKDAEIARLRQTLEETKDTLEEVRSSARREQRLVMSAWYDVGMQLQRRGMGLSGQAAQSAGAKAPGSPGTSWLAQQRASLDQKLRR</sequence>
<dbReference type="InterPro" id="IPR043936">
    <property type="entry name" value="HOOK_N"/>
</dbReference>
<evidence type="ECO:0000313" key="10">
    <source>
        <dbReference type="EMBL" id="KXS22155.1"/>
    </source>
</evidence>
<keyword evidence="6" id="KW-0206">Cytoskeleton</keyword>
<feature type="region of interest" description="Disordered" evidence="8">
    <location>
        <begin position="664"/>
        <end position="700"/>
    </location>
</feature>
<evidence type="ECO:0000256" key="3">
    <source>
        <dbReference type="ARBA" id="ARBA00022490"/>
    </source>
</evidence>
<dbReference type="Pfam" id="PF05622">
    <property type="entry name" value="HOOK"/>
    <property type="match status" value="2"/>
</dbReference>
<evidence type="ECO:0000256" key="5">
    <source>
        <dbReference type="ARBA" id="ARBA00023054"/>
    </source>
</evidence>
<dbReference type="InterPro" id="IPR008636">
    <property type="entry name" value="Hook_C"/>
</dbReference>
<dbReference type="PROSITE" id="PS50021">
    <property type="entry name" value="CH"/>
    <property type="match status" value="1"/>
</dbReference>
<organism evidence="10 11">
    <name type="scientific">Gonapodya prolifera (strain JEL478)</name>
    <name type="common">Monoblepharis prolifera</name>
    <dbReference type="NCBI Taxonomy" id="1344416"/>
    <lineage>
        <taxon>Eukaryota</taxon>
        <taxon>Fungi</taxon>
        <taxon>Fungi incertae sedis</taxon>
        <taxon>Chytridiomycota</taxon>
        <taxon>Chytridiomycota incertae sedis</taxon>
        <taxon>Monoblepharidomycetes</taxon>
        <taxon>Monoblepharidales</taxon>
        <taxon>Gonapodyaceae</taxon>
        <taxon>Gonapodya</taxon>
    </lineage>
</organism>
<feature type="compositionally biased region" description="Acidic residues" evidence="8">
    <location>
        <begin position="182"/>
        <end position="201"/>
    </location>
</feature>
<feature type="compositionally biased region" description="Low complexity" evidence="8">
    <location>
        <begin position="667"/>
        <end position="683"/>
    </location>
</feature>
<comment type="similarity">
    <text evidence="2">Belongs to the hook family.</text>
</comment>
<feature type="coiled-coil region" evidence="7">
    <location>
        <begin position="235"/>
        <end position="535"/>
    </location>
</feature>
<dbReference type="GO" id="GO:0051959">
    <property type="term" value="F:dynein light intermediate chain binding"/>
    <property type="evidence" value="ECO:0007669"/>
    <property type="project" value="TreeGrafter"/>
</dbReference>
<dbReference type="GO" id="GO:0030705">
    <property type="term" value="P:cytoskeleton-dependent intracellular transport"/>
    <property type="evidence" value="ECO:0007669"/>
    <property type="project" value="InterPro"/>
</dbReference>
<comment type="subcellular location">
    <subcellularLocation>
        <location evidence="1">Cytoplasm</location>
        <location evidence="1">Cytoskeleton</location>
    </subcellularLocation>
</comment>